<dbReference type="FunFam" id="1.10.580.10:FF:000005">
    <property type="entry name" value="Citrate synthase"/>
    <property type="match status" value="1"/>
</dbReference>
<evidence type="ECO:0000256" key="4">
    <source>
        <dbReference type="ARBA" id="ARBA00022679"/>
    </source>
</evidence>
<dbReference type="InterPro" id="IPR016142">
    <property type="entry name" value="Citrate_synth-like_lrg_a-sub"/>
</dbReference>
<organism evidence="7 8">
    <name type="scientific">Naegleria lovaniensis</name>
    <name type="common">Amoeba</name>
    <dbReference type="NCBI Taxonomy" id="51637"/>
    <lineage>
        <taxon>Eukaryota</taxon>
        <taxon>Discoba</taxon>
        <taxon>Heterolobosea</taxon>
        <taxon>Tetramitia</taxon>
        <taxon>Eutetramitia</taxon>
        <taxon>Vahlkampfiidae</taxon>
        <taxon>Naegleria</taxon>
    </lineage>
</organism>
<dbReference type="AlphaFoldDB" id="A0AA88GU77"/>
<dbReference type="FunFam" id="1.10.230.10:FF:000002">
    <property type="entry name" value="Citrate synthase"/>
    <property type="match status" value="1"/>
</dbReference>
<comment type="similarity">
    <text evidence="2 5">Belongs to the citrate synthase family.</text>
</comment>
<evidence type="ECO:0000256" key="3">
    <source>
        <dbReference type="ARBA" id="ARBA00022532"/>
    </source>
</evidence>
<feature type="compositionally biased region" description="Low complexity" evidence="6">
    <location>
        <begin position="48"/>
        <end position="71"/>
    </location>
</feature>
<evidence type="ECO:0000256" key="6">
    <source>
        <dbReference type="SAM" id="MobiDB-lite"/>
    </source>
</evidence>
<evidence type="ECO:0000256" key="5">
    <source>
        <dbReference type="RuleBase" id="RU000441"/>
    </source>
</evidence>
<protein>
    <recommendedName>
        <fullName evidence="5">Citrate synthase</fullName>
    </recommendedName>
</protein>
<dbReference type="PANTHER" id="PTHR42871">
    <property type="entry name" value="CITRATE SYNTHASE"/>
    <property type="match status" value="1"/>
</dbReference>
<comment type="caution">
    <text evidence="7">The sequence shown here is derived from an EMBL/GenBank/DDBJ whole genome shotgun (WGS) entry which is preliminary data.</text>
</comment>
<evidence type="ECO:0000313" key="7">
    <source>
        <dbReference type="EMBL" id="KAG2386098.1"/>
    </source>
</evidence>
<keyword evidence="8" id="KW-1185">Reference proteome</keyword>
<dbReference type="GeneID" id="68095000"/>
<gene>
    <name evidence="7" type="ORF">C9374_002544</name>
</gene>
<dbReference type="InterPro" id="IPR002020">
    <property type="entry name" value="Citrate_synthase"/>
</dbReference>
<evidence type="ECO:0000313" key="8">
    <source>
        <dbReference type="Proteomes" id="UP000816034"/>
    </source>
</evidence>
<dbReference type="PANTHER" id="PTHR42871:SF1">
    <property type="entry name" value="CITRATE SYNTHASE"/>
    <property type="match status" value="1"/>
</dbReference>
<dbReference type="InterPro" id="IPR016143">
    <property type="entry name" value="Citrate_synth-like_sm_a-sub"/>
</dbReference>
<reference evidence="7 8" key="1">
    <citation type="journal article" date="2018" name="BMC Genomics">
        <title>The genome of Naegleria lovaniensis, the basis for a comparative approach to unravel pathogenicity factors of the human pathogenic amoeba N. fowleri.</title>
        <authorList>
            <person name="Liechti N."/>
            <person name="Schurch N."/>
            <person name="Bruggmann R."/>
            <person name="Wittwer M."/>
        </authorList>
    </citation>
    <scope>NUCLEOTIDE SEQUENCE [LARGE SCALE GENOMIC DNA]</scope>
    <source>
        <strain evidence="7 8">ATCC 30569</strain>
    </source>
</reference>
<dbReference type="EMBL" id="PYSW02000016">
    <property type="protein sequence ID" value="KAG2386098.1"/>
    <property type="molecule type" value="Genomic_DNA"/>
</dbReference>
<dbReference type="GO" id="GO:0032787">
    <property type="term" value="P:monocarboxylic acid metabolic process"/>
    <property type="evidence" value="ECO:0007669"/>
    <property type="project" value="UniProtKB-ARBA"/>
</dbReference>
<dbReference type="Gene3D" id="1.10.230.10">
    <property type="entry name" value="Cytochrome P450-Terp, domain 2"/>
    <property type="match status" value="1"/>
</dbReference>
<dbReference type="InterPro" id="IPR019810">
    <property type="entry name" value="Citrate_synthase_AS"/>
</dbReference>
<dbReference type="GO" id="GO:0046912">
    <property type="term" value="F:acyltransferase activity, acyl groups converted into alkyl on transfer"/>
    <property type="evidence" value="ECO:0007669"/>
    <property type="project" value="InterPro"/>
</dbReference>
<proteinExistence type="inferred from homology"/>
<dbReference type="Proteomes" id="UP000816034">
    <property type="component" value="Unassembled WGS sequence"/>
</dbReference>
<dbReference type="Gene3D" id="1.10.580.10">
    <property type="entry name" value="Citrate Synthase, domain 1"/>
    <property type="match status" value="1"/>
</dbReference>
<keyword evidence="4 5" id="KW-0808">Transferase</keyword>
<evidence type="ECO:0000256" key="2">
    <source>
        <dbReference type="ARBA" id="ARBA00010566"/>
    </source>
</evidence>
<feature type="region of interest" description="Disordered" evidence="6">
    <location>
        <begin position="48"/>
        <end position="75"/>
    </location>
</feature>
<dbReference type="InterPro" id="IPR036969">
    <property type="entry name" value="Citrate_synthase_sf"/>
</dbReference>
<dbReference type="Pfam" id="PF00285">
    <property type="entry name" value="Citrate_synt"/>
    <property type="match status" value="1"/>
</dbReference>
<name>A0AA88GU77_NAELO</name>
<dbReference type="PRINTS" id="PR00143">
    <property type="entry name" value="CITRTSNTHASE"/>
</dbReference>
<dbReference type="SUPFAM" id="SSF48256">
    <property type="entry name" value="Citrate synthase"/>
    <property type="match status" value="1"/>
</dbReference>
<accession>A0AA88GU77</accession>
<comment type="pathway">
    <text evidence="1">Carbohydrate metabolism.</text>
</comment>
<dbReference type="GO" id="GO:0006099">
    <property type="term" value="P:tricarboxylic acid cycle"/>
    <property type="evidence" value="ECO:0007669"/>
    <property type="project" value="UniProtKB-KW"/>
</dbReference>
<dbReference type="RefSeq" id="XP_044550091.1">
    <property type="nucleotide sequence ID" value="XM_044691974.1"/>
</dbReference>
<dbReference type="PROSITE" id="PS00480">
    <property type="entry name" value="CITRATE_SYNTHASE"/>
    <property type="match status" value="1"/>
</dbReference>
<keyword evidence="3" id="KW-0816">Tricarboxylic acid cycle</keyword>
<evidence type="ECO:0000256" key="1">
    <source>
        <dbReference type="ARBA" id="ARBA00005007"/>
    </source>
</evidence>
<sequence>MSSEFNNSIRRMMNIKQHLIPDHHPIHGSSSFSQPLLIELNETAASNTVPSSSSVMNSPTLVSSSSNPSSSSEKRYIEVKDSKSGKIIKINVEEGDAIKSVAFEQLNLVCLDPGFMNTAIARSSISYIDGEKGILRYRGYDIEELAEKSSFLEVAFLLINGELPDRNQLSLWEDRVTKHSYLHENMVTLLKQFRYDAHPMGMVISSVAALGTFYEDANPALQGADLYLKGEGKDPIKIDQLRFKQIYRLLGKLPTIASCAYRHRIGKPYNNPVNNLTYTGNFLYMLDRLSETNYHPNPVLARALEKLWIIHAEHEMNCSTAAMRHLSSSRVDPYTAIAGAGGALYGPLHGGACEAVLHMLEEIGTKENIPKFIEDVKNRKKKLMGFGHRIYRSYDPRAKIVKQVADEVFEILGKEPMIEIAIELEKIALNDPYFKERKLYPNVDFYSGLVYKALGFPTDYYPVLFLIPRVAGWLAHWIESLEDPDVKIFRPKQVYTGIEHRKYIPVNHRKPAQTKNATALKSFISPMSKRRSNE</sequence>